<dbReference type="PANTHER" id="PTHR12215">
    <property type="entry name" value="PHOSPHOPANTETHEINE TRANSFERASE"/>
    <property type="match status" value="1"/>
</dbReference>
<dbReference type="Gene3D" id="3.90.470.20">
    <property type="entry name" value="4'-phosphopantetheinyl transferase domain"/>
    <property type="match status" value="1"/>
</dbReference>
<dbReference type="Pfam" id="PF01648">
    <property type="entry name" value="ACPS"/>
    <property type="match status" value="1"/>
</dbReference>
<evidence type="ECO:0000313" key="5">
    <source>
        <dbReference type="Proteomes" id="UP000594778"/>
    </source>
</evidence>
<sequence>MTLQRLRVPAHAPLDFELPPLAPDSAVCLGLTLDWTLERVFRPALAAHTATCEHARAARFVQGRDALRHLAGRSLLRRLASAYGGMPALAPLALNSFGRPDFAAFGLGCNLSHSGNQVWAVATRCTTAGIDVESAQAPPDFLGIAACFHPAEKRAMEALAEEAPGAAMRCWARKEAVSKAVGQGLSLPLDAYAVDCGPAASGWLCHAPAGMAPQDWTTLDLPVPAGYVGALAVGAPGVQVQVLLLEMEA</sequence>
<dbReference type="RefSeq" id="WP_183017403.1">
    <property type="nucleotide sequence ID" value="NZ_CP065668.1"/>
</dbReference>
<dbReference type="AlphaFoldDB" id="A0A7T2S721"/>
<reference evidence="4 5" key="1">
    <citation type="submission" date="2020-12" db="EMBL/GenBank/DDBJ databases">
        <title>FDA dAtabase for Regulatory Grade micrObial Sequences (FDA-ARGOS): Supporting development and validation of Infectious Disease Dx tests.</title>
        <authorList>
            <person name="Sproer C."/>
            <person name="Gronow S."/>
            <person name="Severitt S."/>
            <person name="Schroder I."/>
            <person name="Tallon L."/>
            <person name="Sadzewicz L."/>
            <person name="Zhao X."/>
            <person name="Boylan J."/>
            <person name="Ott S."/>
            <person name="Bowen H."/>
            <person name="Vavikolanu K."/>
            <person name="Mehta A."/>
            <person name="Aluvathingal J."/>
            <person name="Nadendla S."/>
            <person name="Lowell S."/>
            <person name="Myers T."/>
            <person name="Yan Y."/>
            <person name="Sichtig H."/>
        </authorList>
    </citation>
    <scope>NUCLEOTIDE SEQUENCE [LARGE SCALE GENOMIC DNA]</scope>
    <source>
        <strain evidence="4 5">FDAARGOS_909</strain>
    </source>
</reference>
<name>A0A7T2S721_DELAC</name>
<accession>A0A7T2S721</accession>
<evidence type="ECO:0000259" key="3">
    <source>
        <dbReference type="Pfam" id="PF01648"/>
    </source>
</evidence>
<dbReference type="GO" id="GO:0000287">
    <property type="term" value="F:magnesium ion binding"/>
    <property type="evidence" value="ECO:0007669"/>
    <property type="project" value="InterPro"/>
</dbReference>
<gene>
    <name evidence="4" type="ORF">I6G66_09065</name>
</gene>
<evidence type="ECO:0000256" key="1">
    <source>
        <dbReference type="ARBA" id="ARBA00010990"/>
    </source>
</evidence>
<dbReference type="GO" id="GO:0005829">
    <property type="term" value="C:cytosol"/>
    <property type="evidence" value="ECO:0007669"/>
    <property type="project" value="TreeGrafter"/>
</dbReference>
<dbReference type="InterPro" id="IPR037143">
    <property type="entry name" value="4-PPantetheinyl_Trfase_dom_sf"/>
</dbReference>
<evidence type="ECO:0000256" key="2">
    <source>
        <dbReference type="ARBA" id="ARBA00022679"/>
    </source>
</evidence>
<dbReference type="SUPFAM" id="SSF56214">
    <property type="entry name" value="4'-phosphopantetheinyl transferase"/>
    <property type="match status" value="2"/>
</dbReference>
<evidence type="ECO:0000313" key="4">
    <source>
        <dbReference type="EMBL" id="QPS10127.1"/>
    </source>
</evidence>
<dbReference type="EMBL" id="CP065668">
    <property type="protein sequence ID" value="QPS10127.1"/>
    <property type="molecule type" value="Genomic_DNA"/>
</dbReference>
<dbReference type="InterPro" id="IPR050559">
    <property type="entry name" value="P-Pant_transferase_sf"/>
</dbReference>
<dbReference type="PANTHER" id="PTHR12215:SF10">
    <property type="entry name" value="L-AMINOADIPATE-SEMIALDEHYDE DEHYDROGENASE-PHOSPHOPANTETHEINYL TRANSFERASE"/>
    <property type="match status" value="1"/>
</dbReference>
<proteinExistence type="inferred from homology"/>
<dbReference type="GO" id="GO:0008897">
    <property type="term" value="F:holo-[acyl-carrier-protein] synthase activity"/>
    <property type="evidence" value="ECO:0007669"/>
    <property type="project" value="InterPro"/>
</dbReference>
<protein>
    <submittedName>
        <fullName evidence="4">4'-phosphopantetheinyl transferase superfamily protein</fullName>
    </submittedName>
</protein>
<keyword evidence="2 4" id="KW-0808">Transferase</keyword>
<feature type="domain" description="4'-phosphopantetheinyl transferase" evidence="3">
    <location>
        <begin position="129"/>
        <end position="201"/>
    </location>
</feature>
<dbReference type="GO" id="GO:0019878">
    <property type="term" value="P:lysine biosynthetic process via aminoadipic acid"/>
    <property type="evidence" value="ECO:0007669"/>
    <property type="project" value="TreeGrafter"/>
</dbReference>
<dbReference type="Proteomes" id="UP000594778">
    <property type="component" value="Chromosome"/>
</dbReference>
<comment type="similarity">
    <text evidence="1">Belongs to the P-Pant transferase superfamily. Gsp/Sfp/HetI/AcpT family.</text>
</comment>
<dbReference type="InterPro" id="IPR008278">
    <property type="entry name" value="4-PPantetheinyl_Trfase_dom"/>
</dbReference>
<organism evidence="4 5">
    <name type="scientific">Delftia acidovorans</name>
    <name type="common">Pseudomonas acidovorans</name>
    <name type="synonym">Comamonas acidovorans</name>
    <dbReference type="NCBI Taxonomy" id="80866"/>
    <lineage>
        <taxon>Bacteria</taxon>
        <taxon>Pseudomonadati</taxon>
        <taxon>Pseudomonadota</taxon>
        <taxon>Betaproteobacteria</taxon>
        <taxon>Burkholderiales</taxon>
        <taxon>Comamonadaceae</taxon>
        <taxon>Delftia</taxon>
    </lineage>
</organism>